<dbReference type="Pfam" id="PF04402">
    <property type="entry name" value="SIMPL"/>
    <property type="match status" value="1"/>
</dbReference>
<sequence>MQKLVLVAVAPLALAACSDRADEARGVDHGETLLSISASGQAESRPDRAQFNAGIETFSRSATAASEANAEKIEEIVAALRELGIAEDDIQTQNVSVQRVRWGDRKGQYQASNVFEVTMDDPDNAGAAISAVTEAGANVLSGPSLTMSDPEEVLNTAYADAYAAARGRADAYAAAAGMEISRVLYIRDAGGQQGRSWVRGAQAMDEMAESVAVRTQAMAPPPPVNIPAPESGSPGMMVGTTRTNVHIQVDFALREK</sequence>
<dbReference type="EMBL" id="JAHVKP010000001">
    <property type="protein sequence ID" value="MBY6218679.1"/>
    <property type="molecule type" value="Genomic_DNA"/>
</dbReference>
<name>A0A9Q3XDN5_9SPHN</name>
<dbReference type="RefSeq" id="WP_222405414.1">
    <property type="nucleotide sequence ID" value="NZ_JAHVKP010000001.1"/>
</dbReference>
<dbReference type="InterPro" id="IPR007497">
    <property type="entry name" value="SIMPL/DUF541"/>
</dbReference>
<dbReference type="Proteomes" id="UP000824927">
    <property type="component" value="Unassembled WGS sequence"/>
</dbReference>
<comment type="caution">
    <text evidence="1">The sequence shown here is derived from an EMBL/GenBank/DDBJ whole genome shotgun (WGS) entry which is preliminary data.</text>
</comment>
<accession>A0A9Q3XDN5</accession>
<dbReference type="InterPro" id="IPR052022">
    <property type="entry name" value="26kDa_periplasmic_antigen"/>
</dbReference>
<dbReference type="Gene3D" id="3.30.110.170">
    <property type="entry name" value="Protein of unknown function (DUF541), domain 1"/>
    <property type="match status" value="1"/>
</dbReference>
<dbReference type="Gene3D" id="3.30.70.2970">
    <property type="entry name" value="Protein of unknown function (DUF541), domain 2"/>
    <property type="match status" value="1"/>
</dbReference>
<dbReference type="AlphaFoldDB" id="A0A9Q3XDN5"/>
<proteinExistence type="predicted"/>
<gene>
    <name evidence="1" type="ORF">KUV31_10050</name>
</gene>
<organism evidence="1 2">
    <name type="scientific">Qipengyuania aquimaris</name>
    <dbReference type="NCBI Taxonomy" id="255984"/>
    <lineage>
        <taxon>Bacteria</taxon>
        <taxon>Pseudomonadati</taxon>
        <taxon>Pseudomonadota</taxon>
        <taxon>Alphaproteobacteria</taxon>
        <taxon>Sphingomonadales</taxon>
        <taxon>Erythrobacteraceae</taxon>
        <taxon>Qipengyuania</taxon>
    </lineage>
</organism>
<protein>
    <submittedName>
        <fullName evidence="1">SIMPL domain-containing protein</fullName>
    </submittedName>
</protein>
<dbReference type="PROSITE" id="PS51257">
    <property type="entry name" value="PROKAR_LIPOPROTEIN"/>
    <property type="match status" value="1"/>
</dbReference>
<reference evidence="1" key="1">
    <citation type="submission" date="2021-06" db="EMBL/GenBank/DDBJ databases">
        <title>50 bacteria genomes isolated from Dapeng, Shenzhen, China.</title>
        <authorList>
            <person name="Zheng W."/>
            <person name="Yu S."/>
            <person name="Huang Y."/>
        </authorList>
    </citation>
    <scope>NUCLEOTIDE SEQUENCE</scope>
    <source>
        <strain evidence="1">DP4N28-2</strain>
    </source>
</reference>
<dbReference type="PANTHER" id="PTHR34387">
    <property type="entry name" value="SLR1258 PROTEIN"/>
    <property type="match status" value="1"/>
</dbReference>
<dbReference type="GO" id="GO:0006974">
    <property type="term" value="P:DNA damage response"/>
    <property type="evidence" value="ECO:0007669"/>
    <property type="project" value="TreeGrafter"/>
</dbReference>
<evidence type="ECO:0000313" key="2">
    <source>
        <dbReference type="Proteomes" id="UP000824927"/>
    </source>
</evidence>
<evidence type="ECO:0000313" key="1">
    <source>
        <dbReference type="EMBL" id="MBY6218679.1"/>
    </source>
</evidence>
<dbReference type="PANTHER" id="PTHR34387:SF1">
    <property type="entry name" value="PERIPLASMIC IMMUNOGENIC PROTEIN"/>
    <property type="match status" value="1"/>
</dbReference>